<dbReference type="RefSeq" id="WP_167962374.1">
    <property type="nucleotide sequence ID" value="NZ_JAATJJ010000001.1"/>
</dbReference>
<name>A0A846QS95_9FLAO</name>
<dbReference type="EMBL" id="JAATJJ010000001">
    <property type="protein sequence ID" value="NJB71011.1"/>
    <property type="molecule type" value="Genomic_DNA"/>
</dbReference>
<gene>
    <name evidence="1" type="ORF">GGR42_001473</name>
</gene>
<proteinExistence type="predicted"/>
<dbReference type="Proteomes" id="UP000590442">
    <property type="component" value="Unassembled WGS sequence"/>
</dbReference>
<comment type="caution">
    <text evidence="1">The sequence shown here is derived from an EMBL/GenBank/DDBJ whole genome shotgun (WGS) entry which is preliminary data.</text>
</comment>
<dbReference type="AlphaFoldDB" id="A0A846QS95"/>
<keyword evidence="2" id="KW-1185">Reference proteome</keyword>
<accession>A0A846QS95</accession>
<evidence type="ECO:0000313" key="1">
    <source>
        <dbReference type="EMBL" id="NJB71011.1"/>
    </source>
</evidence>
<protein>
    <submittedName>
        <fullName evidence="1">Uncharacterized protein</fullName>
    </submittedName>
</protein>
<organism evidence="1 2">
    <name type="scientific">Saonia flava</name>
    <dbReference type="NCBI Taxonomy" id="523696"/>
    <lineage>
        <taxon>Bacteria</taxon>
        <taxon>Pseudomonadati</taxon>
        <taxon>Bacteroidota</taxon>
        <taxon>Flavobacteriia</taxon>
        <taxon>Flavobacteriales</taxon>
        <taxon>Flavobacteriaceae</taxon>
        <taxon>Saonia</taxon>
    </lineage>
</organism>
<reference evidence="1 2" key="1">
    <citation type="submission" date="2020-03" db="EMBL/GenBank/DDBJ databases">
        <title>Genomic Encyclopedia of Type Strains, Phase IV (KMG-IV): sequencing the most valuable type-strain genomes for metagenomic binning, comparative biology and taxonomic classification.</title>
        <authorList>
            <person name="Goeker M."/>
        </authorList>
    </citation>
    <scope>NUCLEOTIDE SEQUENCE [LARGE SCALE GENOMIC DNA]</scope>
    <source>
        <strain evidence="1 2">DSM 29762</strain>
    </source>
</reference>
<sequence length="118" mass="14033">MKLDFSNSLELLKASKNEHLYEKLIDQLNKDFQLANIQVDFSKEFNPKGLKTLLHEKVYYLILEKFTEYLNLLYVIDVSEKTVKKITSIDAVDVSEEITFLILKREFQKVWYKSKYTS</sequence>
<evidence type="ECO:0000313" key="2">
    <source>
        <dbReference type="Proteomes" id="UP000590442"/>
    </source>
</evidence>